<gene>
    <name evidence="2" type="ORF">FIBSPDRAFT_298638</name>
</gene>
<accession>A0A166QUT2</accession>
<dbReference type="AlphaFoldDB" id="A0A166QUT2"/>
<evidence type="ECO:0000256" key="1">
    <source>
        <dbReference type="SAM" id="Phobius"/>
    </source>
</evidence>
<evidence type="ECO:0000313" key="2">
    <source>
        <dbReference type="EMBL" id="KZP27567.1"/>
    </source>
</evidence>
<reference evidence="2 3" key="1">
    <citation type="journal article" date="2016" name="Mol. Biol. Evol.">
        <title>Comparative Genomics of Early-Diverging Mushroom-Forming Fungi Provides Insights into the Origins of Lignocellulose Decay Capabilities.</title>
        <authorList>
            <person name="Nagy L.G."/>
            <person name="Riley R."/>
            <person name="Tritt A."/>
            <person name="Adam C."/>
            <person name="Daum C."/>
            <person name="Floudas D."/>
            <person name="Sun H."/>
            <person name="Yadav J.S."/>
            <person name="Pangilinan J."/>
            <person name="Larsson K.H."/>
            <person name="Matsuura K."/>
            <person name="Barry K."/>
            <person name="Labutti K."/>
            <person name="Kuo R."/>
            <person name="Ohm R.A."/>
            <person name="Bhattacharya S.S."/>
            <person name="Shirouzu T."/>
            <person name="Yoshinaga Y."/>
            <person name="Martin F.M."/>
            <person name="Grigoriev I.V."/>
            <person name="Hibbett D.S."/>
        </authorList>
    </citation>
    <scope>NUCLEOTIDE SEQUENCE [LARGE SCALE GENOMIC DNA]</scope>
    <source>
        <strain evidence="2 3">CBS 109695</strain>
    </source>
</reference>
<feature type="transmembrane region" description="Helical" evidence="1">
    <location>
        <begin position="113"/>
        <end position="132"/>
    </location>
</feature>
<keyword evidence="1" id="KW-0472">Membrane</keyword>
<dbReference type="Proteomes" id="UP000076532">
    <property type="component" value="Unassembled WGS sequence"/>
</dbReference>
<keyword evidence="1" id="KW-0812">Transmembrane</keyword>
<keyword evidence="1" id="KW-1133">Transmembrane helix</keyword>
<proteinExistence type="predicted"/>
<sequence length="153" mass="17316">MSPSFFKITMPLMQSLSPSNSAEASYGPRNGRGVAPLLAAWWFIGAAAEARLLPRTQLCGEREVCVLQTELGVDTHAFKKTTLTPTSVSIQPRRQRSCRGHLQNARIPLQTKLTIIHFLLASDVSMLAWVFMNSWQKYLRLRPTRARKFIWST</sequence>
<organism evidence="2 3">
    <name type="scientific">Athelia psychrophila</name>
    <dbReference type="NCBI Taxonomy" id="1759441"/>
    <lineage>
        <taxon>Eukaryota</taxon>
        <taxon>Fungi</taxon>
        <taxon>Dikarya</taxon>
        <taxon>Basidiomycota</taxon>
        <taxon>Agaricomycotina</taxon>
        <taxon>Agaricomycetes</taxon>
        <taxon>Agaricomycetidae</taxon>
        <taxon>Atheliales</taxon>
        <taxon>Atheliaceae</taxon>
        <taxon>Athelia</taxon>
    </lineage>
</organism>
<evidence type="ECO:0000313" key="3">
    <source>
        <dbReference type="Proteomes" id="UP000076532"/>
    </source>
</evidence>
<name>A0A166QUT2_9AGAM</name>
<dbReference type="EMBL" id="KV417508">
    <property type="protein sequence ID" value="KZP27567.1"/>
    <property type="molecule type" value="Genomic_DNA"/>
</dbReference>
<protein>
    <submittedName>
        <fullName evidence="2">Uncharacterized protein</fullName>
    </submittedName>
</protein>
<keyword evidence="3" id="KW-1185">Reference proteome</keyword>